<evidence type="ECO:0000259" key="6">
    <source>
        <dbReference type="Pfam" id="PF00155"/>
    </source>
</evidence>
<dbReference type="InterPro" id="IPR004839">
    <property type="entry name" value="Aminotransferase_I/II_large"/>
</dbReference>
<sequence>MAPNPEYYSKIRCAIRSSFTLIISGGLHVGNAEEQVELTPLPTYDNKPIAIQSLTLECPDAARKALRAILLFPSSPFNLRHLVTASLAIIGIPPADTWIDANAAFQRDVISSSNLLEKARSHFVVQAVPSFPIRLPSTIQTLNTGLIDPPRREGLAFWPMAMVSSLLMSVWIVDDEALDEWSRLDEELASSNYRLKAVVIGIGHQGWLDDDLEVFRIRLFSPFVNIEAEVYSPGIYLPSNTSESDSELLRFRVHKNGRAHGQVVDLASGLQYAPTAGLPWLLQYVREFVRTVYQPAYKNYDVLMNDGSTDGWSKVVNLLCEPGDYILLEKYTFPSTQAMWVPMGCKGVPLEMDVNGIRADVLETTLREWDATHPGAKRPHVLYVIPTGQNPTGCTMPITRKQEIYDIYIIIVEDDPYYILQFDTYKLPTTGNGHADPLPSFDETVFRDSFVKTFLSIDVQGRVIRLDTFSKTMAPGNRLGWFTCNPLFAERIIRATEVTTQTPSGWSQSIISELLHTWGPGLSGYLRWLSGLQSQYEIRRDWMCDAIAKEFDAKQEGDQVIVYGKGTKVKLLSFVPPRAGMFLWCKVHLSENKEYNNLKGVSEEPETAFEQKLWQEIVNAKVLISPGRFYAAWEGKEKPRNTVERDIVHFRLAFSMTTKDNVDLAIHRLAGVLHRAWELL</sequence>
<dbReference type="InterPro" id="IPR050859">
    <property type="entry name" value="Class-I_PLP-dep_aminotransf"/>
</dbReference>
<dbReference type="PANTHER" id="PTHR42790">
    <property type="entry name" value="AMINOTRANSFERASE"/>
    <property type="match status" value="1"/>
</dbReference>
<evidence type="ECO:0000256" key="3">
    <source>
        <dbReference type="ARBA" id="ARBA00022576"/>
    </source>
</evidence>
<organism evidence="7 8">
    <name type="scientific">Armillaria ostoyae</name>
    <name type="common">Armillaria root rot fungus</name>
    <dbReference type="NCBI Taxonomy" id="47428"/>
    <lineage>
        <taxon>Eukaryota</taxon>
        <taxon>Fungi</taxon>
        <taxon>Dikarya</taxon>
        <taxon>Basidiomycota</taxon>
        <taxon>Agaricomycotina</taxon>
        <taxon>Agaricomycetes</taxon>
        <taxon>Agaricomycetidae</taxon>
        <taxon>Agaricales</taxon>
        <taxon>Marasmiineae</taxon>
        <taxon>Physalacriaceae</taxon>
        <taxon>Armillaria</taxon>
    </lineage>
</organism>
<keyword evidence="5" id="KW-0663">Pyridoxal phosphate</keyword>
<dbReference type="InterPro" id="IPR015424">
    <property type="entry name" value="PyrdxlP-dep_Trfase"/>
</dbReference>
<dbReference type="OrthoDB" id="691673at2759"/>
<dbReference type="CDD" id="cd00609">
    <property type="entry name" value="AAT_like"/>
    <property type="match status" value="1"/>
</dbReference>
<name>A0A284S4W4_ARMOS</name>
<keyword evidence="8" id="KW-1185">Reference proteome</keyword>
<comment type="cofactor">
    <cofactor evidence="1">
        <name>pyridoxal 5'-phosphate</name>
        <dbReference type="ChEBI" id="CHEBI:597326"/>
    </cofactor>
</comment>
<dbReference type="Proteomes" id="UP000219338">
    <property type="component" value="Unassembled WGS sequence"/>
</dbReference>
<evidence type="ECO:0000313" key="7">
    <source>
        <dbReference type="EMBL" id="SJL16051.1"/>
    </source>
</evidence>
<dbReference type="SUPFAM" id="SSF53383">
    <property type="entry name" value="PLP-dependent transferases"/>
    <property type="match status" value="1"/>
</dbReference>
<keyword evidence="3" id="KW-0032">Aminotransferase</keyword>
<dbReference type="AlphaFoldDB" id="A0A284S4W4"/>
<keyword evidence="4" id="KW-0808">Transferase</keyword>
<dbReference type="EMBL" id="FUEG01000032">
    <property type="protein sequence ID" value="SJL16051.1"/>
    <property type="molecule type" value="Genomic_DNA"/>
</dbReference>
<evidence type="ECO:0000256" key="5">
    <source>
        <dbReference type="ARBA" id="ARBA00022898"/>
    </source>
</evidence>
<proteinExistence type="inferred from homology"/>
<dbReference type="InterPro" id="IPR015421">
    <property type="entry name" value="PyrdxlP-dep_Trfase_major"/>
</dbReference>
<reference evidence="8" key="1">
    <citation type="journal article" date="2017" name="Nat. Ecol. Evol.">
        <title>Genome expansion and lineage-specific genetic innovations in the forest pathogenic fungi Armillaria.</title>
        <authorList>
            <person name="Sipos G."/>
            <person name="Prasanna A.N."/>
            <person name="Walter M.C."/>
            <person name="O'Connor E."/>
            <person name="Balint B."/>
            <person name="Krizsan K."/>
            <person name="Kiss B."/>
            <person name="Hess J."/>
            <person name="Varga T."/>
            <person name="Slot J."/>
            <person name="Riley R."/>
            <person name="Boka B."/>
            <person name="Rigling D."/>
            <person name="Barry K."/>
            <person name="Lee J."/>
            <person name="Mihaltcheva S."/>
            <person name="LaButti K."/>
            <person name="Lipzen A."/>
            <person name="Waldron R."/>
            <person name="Moloney N.M."/>
            <person name="Sperisen C."/>
            <person name="Kredics L."/>
            <person name="Vagvoelgyi C."/>
            <person name="Patrignani A."/>
            <person name="Fitzpatrick D."/>
            <person name="Nagy I."/>
            <person name="Doyle S."/>
            <person name="Anderson J.B."/>
            <person name="Grigoriev I.V."/>
            <person name="Gueldener U."/>
            <person name="Muensterkoetter M."/>
            <person name="Nagy L.G."/>
        </authorList>
    </citation>
    <scope>NUCLEOTIDE SEQUENCE [LARGE SCALE GENOMIC DNA]</scope>
    <source>
        <strain evidence="8">C18/9</strain>
    </source>
</reference>
<dbReference type="GO" id="GO:1901605">
    <property type="term" value="P:alpha-amino acid metabolic process"/>
    <property type="evidence" value="ECO:0007669"/>
    <property type="project" value="TreeGrafter"/>
</dbReference>
<accession>A0A284S4W4</accession>
<comment type="similarity">
    <text evidence="2">Belongs to the class-I pyridoxal-phosphate-dependent aminotransferase family.</text>
</comment>
<evidence type="ECO:0000256" key="4">
    <source>
        <dbReference type="ARBA" id="ARBA00022679"/>
    </source>
</evidence>
<gene>
    <name evidence="7" type="ORF">ARMOST_19566</name>
</gene>
<dbReference type="GO" id="GO:0030170">
    <property type="term" value="F:pyridoxal phosphate binding"/>
    <property type="evidence" value="ECO:0007669"/>
    <property type="project" value="InterPro"/>
</dbReference>
<dbReference type="STRING" id="47428.A0A284S4W4"/>
<evidence type="ECO:0000313" key="8">
    <source>
        <dbReference type="Proteomes" id="UP000219338"/>
    </source>
</evidence>
<dbReference type="PANTHER" id="PTHR42790:SF1">
    <property type="entry name" value="AROMATIC AMINO ACID AMINOTRANSFERASE, HYPOTHETICAL (EUROFUNG)"/>
    <property type="match status" value="1"/>
</dbReference>
<evidence type="ECO:0000256" key="2">
    <source>
        <dbReference type="ARBA" id="ARBA00007441"/>
    </source>
</evidence>
<feature type="domain" description="Aminotransferase class I/classII large" evidence="6">
    <location>
        <begin position="268"/>
        <end position="668"/>
    </location>
</feature>
<dbReference type="Gene3D" id="3.40.640.10">
    <property type="entry name" value="Type I PLP-dependent aspartate aminotransferase-like (Major domain)"/>
    <property type="match status" value="1"/>
</dbReference>
<dbReference type="Pfam" id="PF00155">
    <property type="entry name" value="Aminotran_1_2"/>
    <property type="match status" value="1"/>
</dbReference>
<dbReference type="GO" id="GO:0008483">
    <property type="term" value="F:transaminase activity"/>
    <property type="evidence" value="ECO:0007669"/>
    <property type="project" value="UniProtKB-KW"/>
</dbReference>
<evidence type="ECO:0000256" key="1">
    <source>
        <dbReference type="ARBA" id="ARBA00001933"/>
    </source>
</evidence>
<protein>
    <recommendedName>
        <fullName evidence="6">Aminotransferase class I/classII large domain-containing protein</fullName>
    </recommendedName>
</protein>